<dbReference type="RefSeq" id="WP_182842756.1">
    <property type="nucleotide sequence ID" value="NZ_BAAALP010000002.1"/>
</dbReference>
<sequence length="664" mass="71251">MRRILAAAGSLLLTMTLFQGVSRAESGAAILEVILARTPGRNEVRPLVRAASPAGITKVTVGLRLRGEDAPYATAEAAELFGGSRTEGQWRTPGTMGLRDGRTVVDVVVTDGAGRSDARREAAYADMPADRFALGGPVVQAAADGRVGGYLVGPFGGSATITHDRPIKRVEMRLYRAGTNELVGTADGVRPVEQRDGFSVYSSDRTLNPPPGNYQLTVTAWNDRDDRQERRSGKLYVRYRARMLDVRQDRDWIDADRREVTVTGRLVGAHPDGSQPPVAGARIYSGRDTDLMTTTDADGRFSLTVRLDREGTAQVLSTGTGVYLPPSTTVKATVRGVPTAITVQSGPAEHVGDKVTVSGRLKRQRATDGTMVPLDGETVALYYNHHGVPSGGPQRDLVAEVTTDADGRYRLDTTIRASGFWEAVYPEPVPGHWYKATSATAPFRSVRQPTVIEGVTLGPDPIAPGTPLSATGRVSRPRSSGENTAVVGSFVDLQFSTDGKKWVTRASGVSHEQGRFGMQAKVTQDGYWRVRYAGGTSGNASPQTPDTEAVSPARWIDMRYRTAIRGFNATPDPVRKGGTLTLTGDIVRDLGNGWKRAGKGAKVTLYFRAKGATKWTAVTTTTTDSKGAFRKAVKASKDGTWRAAYAGSSSYFGSTSSSDYVDVK</sequence>
<dbReference type="Proteomes" id="UP000572680">
    <property type="component" value="Unassembled WGS sequence"/>
</dbReference>
<reference evidence="2 3" key="1">
    <citation type="submission" date="2020-08" db="EMBL/GenBank/DDBJ databases">
        <title>Genomic Encyclopedia of Type Strains, Phase IV (KMG-IV): sequencing the most valuable type-strain genomes for metagenomic binning, comparative biology and taxonomic classification.</title>
        <authorList>
            <person name="Goeker M."/>
        </authorList>
    </citation>
    <scope>NUCLEOTIDE SEQUENCE [LARGE SCALE GENOMIC DNA]</scope>
    <source>
        <strain evidence="2 3">DSM 44197</strain>
    </source>
</reference>
<gene>
    <name evidence="2" type="ORF">HNR61_001931</name>
</gene>
<name>A0A7W3LLI7_ACTNM</name>
<protein>
    <recommendedName>
        <fullName evidence="4">Carboxypeptidase regulatory-like domain-containing protein</fullName>
    </recommendedName>
</protein>
<evidence type="ECO:0000256" key="1">
    <source>
        <dbReference type="SAM" id="MobiDB-lite"/>
    </source>
</evidence>
<dbReference type="InterPro" id="IPR008969">
    <property type="entry name" value="CarboxyPept-like_regulatory"/>
</dbReference>
<dbReference type="SUPFAM" id="SSF49464">
    <property type="entry name" value="Carboxypeptidase regulatory domain-like"/>
    <property type="match status" value="1"/>
</dbReference>
<evidence type="ECO:0000313" key="2">
    <source>
        <dbReference type="EMBL" id="MBA8950318.1"/>
    </source>
</evidence>
<dbReference type="EMBL" id="JACJIA010000002">
    <property type="protein sequence ID" value="MBA8950318.1"/>
    <property type="molecule type" value="Genomic_DNA"/>
</dbReference>
<feature type="region of interest" description="Disordered" evidence="1">
    <location>
        <begin position="455"/>
        <end position="482"/>
    </location>
</feature>
<keyword evidence="3" id="KW-1185">Reference proteome</keyword>
<evidence type="ECO:0008006" key="4">
    <source>
        <dbReference type="Google" id="ProtNLM"/>
    </source>
</evidence>
<dbReference type="AlphaFoldDB" id="A0A7W3LLI7"/>
<proteinExistence type="predicted"/>
<accession>A0A7W3LLI7</accession>
<organism evidence="2 3">
    <name type="scientific">Actinomadura namibiensis</name>
    <dbReference type="NCBI Taxonomy" id="182080"/>
    <lineage>
        <taxon>Bacteria</taxon>
        <taxon>Bacillati</taxon>
        <taxon>Actinomycetota</taxon>
        <taxon>Actinomycetes</taxon>
        <taxon>Streptosporangiales</taxon>
        <taxon>Thermomonosporaceae</taxon>
        <taxon>Actinomadura</taxon>
    </lineage>
</organism>
<evidence type="ECO:0000313" key="3">
    <source>
        <dbReference type="Proteomes" id="UP000572680"/>
    </source>
</evidence>
<comment type="caution">
    <text evidence="2">The sequence shown here is derived from an EMBL/GenBank/DDBJ whole genome shotgun (WGS) entry which is preliminary data.</text>
</comment>